<gene>
    <name evidence="1" type="ORF">QAD02_016253</name>
</gene>
<protein>
    <submittedName>
        <fullName evidence="1">Uncharacterized protein</fullName>
    </submittedName>
</protein>
<comment type="caution">
    <text evidence="1">The sequence shown here is derived from an EMBL/GenBank/DDBJ whole genome shotgun (WGS) entry which is preliminary data.</text>
</comment>
<evidence type="ECO:0000313" key="1">
    <source>
        <dbReference type="EMBL" id="KAJ8680466.1"/>
    </source>
</evidence>
<keyword evidence="2" id="KW-1185">Reference proteome</keyword>
<reference evidence="1" key="1">
    <citation type="submission" date="2023-04" db="EMBL/GenBank/DDBJ databases">
        <title>A chromosome-level genome assembly of the parasitoid wasp Eretmocerus hayati.</title>
        <authorList>
            <person name="Zhong Y."/>
            <person name="Liu S."/>
            <person name="Liu Y."/>
        </authorList>
    </citation>
    <scope>NUCLEOTIDE SEQUENCE</scope>
    <source>
        <strain evidence="1">ZJU_SS_LIU_2023</strain>
    </source>
</reference>
<dbReference type="EMBL" id="CM056742">
    <property type="protein sequence ID" value="KAJ8680466.1"/>
    <property type="molecule type" value="Genomic_DNA"/>
</dbReference>
<organism evidence="1 2">
    <name type="scientific">Eretmocerus hayati</name>
    <dbReference type="NCBI Taxonomy" id="131215"/>
    <lineage>
        <taxon>Eukaryota</taxon>
        <taxon>Metazoa</taxon>
        <taxon>Ecdysozoa</taxon>
        <taxon>Arthropoda</taxon>
        <taxon>Hexapoda</taxon>
        <taxon>Insecta</taxon>
        <taxon>Pterygota</taxon>
        <taxon>Neoptera</taxon>
        <taxon>Endopterygota</taxon>
        <taxon>Hymenoptera</taxon>
        <taxon>Apocrita</taxon>
        <taxon>Proctotrupomorpha</taxon>
        <taxon>Chalcidoidea</taxon>
        <taxon>Aphelinidae</taxon>
        <taxon>Aphelininae</taxon>
        <taxon>Eretmocerus</taxon>
    </lineage>
</organism>
<dbReference type="Proteomes" id="UP001239111">
    <property type="component" value="Chromosome 2"/>
</dbReference>
<proteinExistence type="predicted"/>
<evidence type="ECO:0000313" key="2">
    <source>
        <dbReference type="Proteomes" id="UP001239111"/>
    </source>
</evidence>
<accession>A0ACC2PAJ8</accession>
<name>A0ACC2PAJ8_9HYME</name>
<sequence length="271" mass="31707">MAQQQRVRGLIVRPTRVDYTGFVKLRNERTRRIEAARCQACQTILAAPRQRNLNRHRLLCRMRNEIENWDVDDEDYVDNDEGPRNLPFAGDGIEPMDVDHEDHQRQNGRALAQDEEDDPIANRKLEIDLAIGKFFFAERIPFKKVNSLTFKNLVHVLRTTDVPDYRPPDRRTLAGKMLRLVHEGILDARFSDFDGTKSSILVDSYRNKSNKKKILNFTIRNHKVDQAFLIAFDISHEKEDGPTIARYTQRAIQYAKDRLNTDFSDMLKPQW</sequence>